<dbReference type="GeneID" id="8623551"/>
<dbReference type="InParanoid" id="Q54SL2"/>
<dbReference type="Proteomes" id="UP000002195">
    <property type="component" value="Unassembled WGS sequence"/>
</dbReference>
<accession>Q54SL2</accession>
<gene>
    <name evidence="1" type="ORF">DDB_G0282403</name>
</gene>
<sequence length="65" mass="7542">MLFINFNESDIKNIGSNSTILSNHSNCNIFPNDENYLNNIKNNERSNIDQTILCLTSKFQNLNYQ</sequence>
<protein>
    <submittedName>
        <fullName evidence="1">Uncharacterized protein</fullName>
    </submittedName>
</protein>
<dbReference type="HOGENOM" id="CLU_2854359_0_0_1"/>
<evidence type="ECO:0000313" key="2">
    <source>
        <dbReference type="Proteomes" id="UP000002195"/>
    </source>
</evidence>
<comment type="caution">
    <text evidence="1">The sequence shown here is derived from an EMBL/GenBank/DDBJ whole genome shotgun (WGS) entry which is preliminary data.</text>
</comment>
<dbReference type="dictyBase" id="DDB_G0282403"/>
<keyword evidence="2" id="KW-1185">Reference proteome</keyword>
<dbReference type="RefSeq" id="XP_640027.1">
    <property type="nucleotide sequence ID" value="XM_634935.1"/>
</dbReference>
<proteinExistence type="predicted"/>
<evidence type="ECO:0000313" key="1">
    <source>
        <dbReference type="EMBL" id="EAL66061.1"/>
    </source>
</evidence>
<dbReference type="VEuPathDB" id="AmoebaDB:DDB_G0282403"/>
<dbReference type="PaxDb" id="44689-DDB0204213"/>
<organism evidence="1 2">
    <name type="scientific">Dictyostelium discoideum</name>
    <name type="common">Social amoeba</name>
    <dbReference type="NCBI Taxonomy" id="44689"/>
    <lineage>
        <taxon>Eukaryota</taxon>
        <taxon>Amoebozoa</taxon>
        <taxon>Evosea</taxon>
        <taxon>Eumycetozoa</taxon>
        <taxon>Dictyostelia</taxon>
        <taxon>Dictyosteliales</taxon>
        <taxon>Dictyosteliaceae</taxon>
        <taxon>Dictyostelium</taxon>
    </lineage>
</organism>
<reference evidence="1 2" key="1">
    <citation type="journal article" date="2005" name="Nature">
        <title>The genome of the social amoeba Dictyostelium discoideum.</title>
        <authorList>
            <consortium name="The Dictyostelium discoideum Sequencing Consortium"/>
            <person name="Eichinger L."/>
            <person name="Pachebat J.A."/>
            <person name="Glockner G."/>
            <person name="Rajandream M.A."/>
            <person name="Sucgang R."/>
            <person name="Berriman M."/>
            <person name="Song J."/>
            <person name="Olsen R."/>
            <person name="Szafranski K."/>
            <person name="Xu Q."/>
            <person name="Tunggal B."/>
            <person name="Kummerfeld S."/>
            <person name="Madera M."/>
            <person name="Konfortov B.A."/>
            <person name="Rivero F."/>
            <person name="Bankier A.T."/>
            <person name="Lehmann R."/>
            <person name="Hamlin N."/>
            <person name="Davies R."/>
            <person name="Gaudet P."/>
            <person name="Fey P."/>
            <person name="Pilcher K."/>
            <person name="Chen G."/>
            <person name="Saunders D."/>
            <person name="Sodergren E."/>
            <person name="Davis P."/>
            <person name="Kerhornou A."/>
            <person name="Nie X."/>
            <person name="Hall N."/>
            <person name="Anjard C."/>
            <person name="Hemphill L."/>
            <person name="Bason N."/>
            <person name="Farbrother P."/>
            <person name="Desany B."/>
            <person name="Just E."/>
            <person name="Morio T."/>
            <person name="Rost R."/>
            <person name="Churcher C."/>
            <person name="Cooper J."/>
            <person name="Haydock S."/>
            <person name="van Driessche N."/>
            <person name="Cronin A."/>
            <person name="Goodhead I."/>
            <person name="Muzny D."/>
            <person name="Mourier T."/>
            <person name="Pain A."/>
            <person name="Lu M."/>
            <person name="Harper D."/>
            <person name="Lindsay R."/>
            <person name="Hauser H."/>
            <person name="James K."/>
            <person name="Quiles M."/>
            <person name="Madan Babu M."/>
            <person name="Saito T."/>
            <person name="Buchrieser C."/>
            <person name="Wardroper A."/>
            <person name="Felder M."/>
            <person name="Thangavelu M."/>
            <person name="Johnson D."/>
            <person name="Knights A."/>
            <person name="Loulseged H."/>
            <person name="Mungall K."/>
            <person name="Oliver K."/>
            <person name="Price C."/>
            <person name="Quail M.A."/>
            <person name="Urushihara H."/>
            <person name="Hernandez J."/>
            <person name="Rabbinowitsch E."/>
            <person name="Steffen D."/>
            <person name="Sanders M."/>
            <person name="Ma J."/>
            <person name="Kohara Y."/>
            <person name="Sharp S."/>
            <person name="Simmonds M."/>
            <person name="Spiegler S."/>
            <person name="Tivey A."/>
            <person name="Sugano S."/>
            <person name="White B."/>
            <person name="Walker D."/>
            <person name="Woodward J."/>
            <person name="Winckler T."/>
            <person name="Tanaka Y."/>
            <person name="Shaulsky G."/>
            <person name="Schleicher M."/>
            <person name="Weinstock G."/>
            <person name="Rosenthal A."/>
            <person name="Cox E.C."/>
            <person name="Chisholm R.L."/>
            <person name="Gibbs R."/>
            <person name="Loomis W.F."/>
            <person name="Platzer M."/>
            <person name="Kay R.R."/>
            <person name="Williams J."/>
            <person name="Dear P.H."/>
            <person name="Noegel A.A."/>
            <person name="Barrell B."/>
            <person name="Kuspa A."/>
        </authorList>
    </citation>
    <scope>NUCLEOTIDE SEQUENCE [LARGE SCALE GENOMIC DNA]</scope>
    <source>
        <strain evidence="1 2">AX4</strain>
    </source>
</reference>
<dbReference type="KEGG" id="ddi:DDB_G0282403"/>
<name>Q54SL2_DICDI</name>
<dbReference type="EMBL" id="AAFI02000047">
    <property type="protein sequence ID" value="EAL66061.1"/>
    <property type="molecule type" value="Genomic_DNA"/>
</dbReference>
<dbReference type="AlphaFoldDB" id="Q54SL2"/>